<keyword evidence="4 7" id="KW-0067">ATP-binding</keyword>
<keyword evidence="3" id="KW-0547">Nucleotide-binding</keyword>
<comment type="caution">
    <text evidence="7">The sequence shown here is derived from an EMBL/GenBank/DDBJ whole genome shotgun (WGS) entry which is preliminary data.</text>
</comment>
<feature type="domain" description="ABC transporter" evidence="6">
    <location>
        <begin position="2"/>
        <end position="231"/>
    </location>
</feature>
<dbReference type="InterPro" id="IPR003593">
    <property type="entry name" value="AAA+_ATPase"/>
</dbReference>
<evidence type="ECO:0000256" key="4">
    <source>
        <dbReference type="ARBA" id="ARBA00022840"/>
    </source>
</evidence>
<evidence type="ECO:0000256" key="1">
    <source>
        <dbReference type="ARBA" id="ARBA00005417"/>
    </source>
</evidence>
<comment type="similarity">
    <text evidence="1">Belongs to the ABC transporter superfamily.</text>
</comment>
<proteinExistence type="inferred from homology"/>
<evidence type="ECO:0000313" key="7">
    <source>
        <dbReference type="EMBL" id="GAA3733860.1"/>
    </source>
</evidence>
<dbReference type="GO" id="GO:0005524">
    <property type="term" value="F:ATP binding"/>
    <property type="evidence" value="ECO:0007669"/>
    <property type="project" value="UniProtKB-KW"/>
</dbReference>
<dbReference type="InterPro" id="IPR027417">
    <property type="entry name" value="P-loop_NTPase"/>
</dbReference>
<dbReference type="SUPFAM" id="SSF52540">
    <property type="entry name" value="P-loop containing nucleoside triphosphate hydrolases"/>
    <property type="match status" value="1"/>
</dbReference>
<sequence length="232" mass="24392">MLRVESIAVRFGAVQAVQDVDIVVDPGEIVAVIGANAAGKSSTLNAIAGIVKTSGGRIVLDGVDVTGWSNYRIARAGVRQVPEGGGILNSLTVDENLRVGGNRMTRDDARAAIEASYETFPRLAERRNVLGGTLSGGERQMLSIARATISAPKLLLLDEPSFGLAPAIVSQVFELVEGLKRGDIGVLVAEQNAARAFAIADRVYVLQQGRAVLEGPPSELEKNSALVESYLG</sequence>
<evidence type="ECO:0000256" key="5">
    <source>
        <dbReference type="ARBA" id="ARBA00022970"/>
    </source>
</evidence>
<protein>
    <submittedName>
        <fullName evidence="7">High-affinity branched-chain amino acid ABC transporter ATP-binding protein LivF</fullName>
    </submittedName>
</protein>
<reference evidence="8" key="1">
    <citation type="journal article" date="2019" name="Int. J. Syst. Evol. Microbiol.">
        <title>The Global Catalogue of Microorganisms (GCM) 10K type strain sequencing project: providing services to taxonomists for standard genome sequencing and annotation.</title>
        <authorList>
            <consortium name="The Broad Institute Genomics Platform"/>
            <consortium name="The Broad Institute Genome Sequencing Center for Infectious Disease"/>
            <person name="Wu L."/>
            <person name="Ma J."/>
        </authorList>
    </citation>
    <scope>NUCLEOTIDE SEQUENCE [LARGE SCALE GENOMIC DNA]</scope>
    <source>
        <strain evidence="8">JCM 16949</strain>
    </source>
</reference>
<dbReference type="EMBL" id="BAABAE010000002">
    <property type="protein sequence ID" value="GAA3733860.1"/>
    <property type="molecule type" value="Genomic_DNA"/>
</dbReference>
<evidence type="ECO:0000256" key="2">
    <source>
        <dbReference type="ARBA" id="ARBA00022448"/>
    </source>
</evidence>
<dbReference type="RefSeq" id="WP_344753863.1">
    <property type="nucleotide sequence ID" value="NZ_BAABAE010000002.1"/>
</dbReference>
<evidence type="ECO:0000256" key="3">
    <source>
        <dbReference type="ARBA" id="ARBA00022741"/>
    </source>
</evidence>
<dbReference type="SMART" id="SM00382">
    <property type="entry name" value="AAA"/>
    <property type="match status" value="1"/>
</dbReference>
<keyword evidence="8" id="KW-1185">Reference proteome</keyword>
<dbReference type="CDD" id="cd03224">
    <property type="entry name" value="ABC_TM1139_LivF_branched"/>
    <property type="match status" value="1"/>
</dbReference>
<dbReference type="PROSITE" id="PS50893">
    <property type="entry name" value="ABC_TRANSPORTER_2"/>
    <property type="match status" value="1"/>
</dbReference>
<dbReference type="Pfam" id="PF00005">
    <property type="entry name" value="ABC_tran"/>
    <property type="match status" value="1"/>
</dbReference>
<keyword evidence="2" id="KW-0813">Transport</keyword>
<dbReference type="InterPro" id="IPR052156">
    <property type="entry name" value="BCAA_Transport_ATP-bd_LivF"/>
</dbReference>
<dbReference type="PANTHER" id="PTHR43820:SF4">
    <property type="entry name" value="HIGH-AFFINITY BRANCHED-CHAIN AMINO ACID TRANSPORT ATP-BINDING PROTEIN LIVF"/>
    <property type="match status" value="1"/>
</dbReference>
<dbReference type="Gene3D" id="3.40.50.300">
    <property type="entry name" value="P-loop containing nucleotide triphosphate hydrolases"/>
    <property type="match status" value="1"/>
</dbReference>
<keyword evidence="5" id="KW-0029">Amino-acid transport</keyword>
<organism evidence="7 8">
    <name type="scientific">Leifsonella bigeumensis</name>
    <dbReference type="NCBI Taxonomy" id="433643"/>
    <lineage>
        <taxon>Bacteria</taxon>
        <taxon>Bacillati</taxon>
        <taxon>Actinomycetota</taxon>
        <taxon>Actinomycetes</taxon>
        <taxon>Micrococcales</taxon>
        <taxon>Microbacteriaceae</taxon>
        <taxon>Leifsonella</taxon>
    </lineage>
</organism>
<name>A0ABP7FE67_9MICO</name>
<dbReference type="InterPro" id="IPR017871">
    <property type="entry name" value="ABC_transporter-like_CS"/>
</dbReference>
<evidence type="ECO:0000313" key="8">
    <source>
        <dbReference type="Proteomes" id="UP001501004"/>
    </source>
</evidence>
<dbReference type="Proteomes" id="UP001501004">
    <property type="component" value="Unassembled WGS sequence"/>
</dbReference>
<accession>A0ABP7FE67</accession>
<dbReference type="PANTHER" id="PTHR43820">
    <property type="entry name" value="HIGH-AFFINITY BRANCHED-CHAIN AMINO ACID TRANSPORT ATP-BINDING PROTEIN LIVF"/>
    <property type="match status" value="1"/>
</dbReference>
<dbReference type="PROSITE" id="PS00211">
    <property type="entry name" value="ABC_TRANSPORTER_1"/>
    <property type="match status" value="1"/>
</dbReference>
<evidence type="ECO:0000259" key="6">
    <source>
        <dbReference type="PROSITE" id="PS50893"/>
    </source>
</evidence>
<dbReference type="InterPro" id="IPR003439">
    <property type="entry name" value="ABC_transporter-like_ATP-bd"/>
</dbReference>
<gene>
    <name evidence="7" type="primary">livF</name>
    <name evidence="7" type="ORF">GCM10022239_07550</name>
</gene>